<dbReference type="EMBL" id="JAAVLW010000003">
    <property type="protein sequence ID" value="NOJ46785.1"/>
    <property type="molecule type" value="Genomic_DNA"/>
</dbReference>
<accession>A0A7Y4M2B4</accession>
<keyword evidence="1" id="KW-0812">Transmembrane</keyword>
<sequence length="200" mass="22082">MKPMKAIWLRVRGRPFELLSNNSGLAAVEFAMIIPIMAMLLIGTYEMSTGVAIDRKVTIMTRTLSDLTSQNAAVTDTQLTNFFSASKAIMTPYSSAEVQGTITELWIDPSTLKARVQWSKGTELHNKGDIIEVPQALKIAGTYLIFSEVKYVYKPSVAWFINKETGITLSDISYTRPRQSLCVVYPAPAPGATMPPCPKE</sequence>
<protein>
    <submittedName>
        <fullName evidence="2">Pilus assembly protein</fullName>
    </submittedName>
</protein>
<evidence type="ECO:0000313" key="3">
    <source>
        <dbReference type="Proteomes" id="UP000528734"/>
    </source>
</evidence>
<evidence type="ECO:0000313" key="2">
    <source>
        <dbReference type="EMBL" id="NOJ46785.1"/>
    </source>
</evidence>
<keyword evidence="1" id="KW-1133">Transmembrane helix</keyword>
<organism evidence="2 3">
    <name type="scientific">Bradyrhizobium archetypum</name>
    <dbReference type="NCBI Taxonomy" id="2721160"/>
    <lineage>
        <taxon>Bacteria</taxon>
        <taxon>Pseudomonadati</taxon>
        <taxon>Pseudomonadota</taxon>
        <taxon>Alphaproteobacteria</taxon>
        <taxon>Hyphomicrobiales</taxon>
        <taxon>Nitrobacteraceae</taxon>
        <taxon>Bradyrhizobium</taxon>
    </lineage>
</organism>
<feature type="transmembrane region" description="Helical" evidence="1">
    <location>
        <begin position="24"/>
        <end position="45"/>
    </location>
</feature>
<name>A0A7Y4M2B4_9BRAD</name>
<proteinExistence type="predicted"/>
<dbReference type="AlphaFoldDB" id="A0A7Y4M2B4"/>
<keyword evidence="1" id="KW-0472">Membrane</keyword>
<reference evidence="2 3" key="1">
    <citation type="submission" date="2020-03" db="EMBL/GenBank/DDBJ databases">
        <title>Bradyrhizobium diversity isolated from nodules of Muelleranthus trifoliolatus.</title>
        <authorList>
            <person name="Klepa M."/>
            <person name="Helene L."/>
            <person name="Hungria M."/>
        </authorList>
    </citation>
    <scope>NUCLEOTIDE SEQUENCE [LARGE SCALE GENOMIC DNA]</scope>
    <source>
        <strain evidence="2 3">WSM 1744</strain>
    </source>
</reference>
<evidence type="ECO:0000256" key="1">
    <source>
        <dbReference type="SAM" id="Phobius"/>
    </source>
</evidence>
<dbReference type="Proteomes" id="UP000528734">
    <property type="component" value="Unassembled WGS sequence"/>
</dbReference>
<keyword evidence="3" id="KW-1185">Reference proteome</keyword>
<gene>
    <name evidence="2" type="ORF">HCN50_11095</name>
</gene>
<comment type="caution">
    <text evidence="2">The sequence shown here is derived from an EMBL/GenBank/DDBJ whole genome shotgun (WGS) entry which is preliminary data.</text>
</comment>